<organism evidence="1 2">
    <name type="scientific">Synaphobranchus kaupii</name>
    <name type="common">Kaup's arrowtooth eel</name>
    <dbReference type="NCBI Taxonomy" id="118154"/>
    <lineage>
        <taxon>Eukaryota</taxon>
        <taxon>Metazoa</taxon>
        <taxon>Chordata</taxon>
        <taxon>Craniata</taxon>
        <taxon>Vertebrata</taxon>
        <taxon>Euteleostomi</taxon>
        <taxon>Actinopterygii</taxon>
        <taxon>Neopterygii</taxon>
        <taxon>Teleostei</taxon>
        <taxon>Anguilliformes</taxon>
        <taxon>Synaphobranchidae</taxon>
        <taxon>Synaphobranchus</taxon>
    </lineage>
</organism>
<dbReference type="Proteomes" id="UP001152622">
    <property type="component" value="Chromosome 19"/>
</dbReference>
<accession>A0A9Q1IEK1</accession>
<comment type="caution">
    <text evidence="1">The sequence shown here is derived from an EMBL/GenBank/DDBJ whole genome shotgun (WGS) entry which is preliminary data.</text>
</comment>
<evidence type="ECO:0000313" key="2">
    <source>
        <dbReference type="Proteomes" id="UP001152622"/>
    </source>
</evidence>
<reference evidence="1" key="1">
    <citation type="journal article" date="2023" name="Science">
        <title>Genome structures resolve the early diversification of teleost fishes.</title>
        <authorList>
            <person name="Parey E."/>
            <person name="Louis A."/>
            <person name="Montfort J."/>
            <person name="Bouchez O."/>
            <person name="Roques C."/>
            <person name="Iampietro C."/>
            <person name="Lluch J."/>
            <person name="Castinel A."/>
            <person name="Donnadieu C."/>
            <person name="Desvignes T."/>
            <person name="Floi Bucao C."/>
            <person name="Jouanno E."/>
            <person name="Wen M."/>
            <person name="Mejri S."/>
            <person name="Dirks R."/>
            <person name="Jansen H."/>
            <person name="Henkel C."/>
            <person name="Chen W.J."/>
            <person name="Zahm M."/>
            <person name="Cabau C."/>
            <person name="Klopp C."/>
            <person name="Thompson A.W."/>
            <person name="Robinson-Rechavi M."/>
            <person name="Braasch I."/>
            <person name="Lecointre G."/>
            <person name="Bobe J."/>
            <person name="Postlethwait J.H."/>
            <person name="Berthelot C."/>
            <person name="Roest Crollius H."/>
            <person name="Guiguen Y."/>
        </authorList>
    </citation>
    <scope>NUCLEOTIDE SEQUENCE</scope>
    <source>
        <strain evidence="1">WJC10195</strain>
    </source>
</reference>
<name>A0A9Q1IEK1_SYNKA</name>
<sequence length="78" mass="8329">MCVVVPGASTQINTCAAEIARDRGGYGFGVIPRGPQRVPCITSPPCASAIPRRTSAYRRPISQNQCERLESVDIAPIT</sequence>
<dbReference type="EMBL" id="JAINUF010000019">
    <property type="protein sequence ID" value="KAJ8336749.1"/>
    <property type="molecule type" value="Genomic_DNA"/>
</dbReference>
<evidence type="ECO:0000313" key="1">
    <source>
        <dbReference type="EMBL" id="KAJ8336749.1"/>
    </source>
</evidence>
<keyword evidence="2" id="KW-1185">Reference proteome</keyword>
<proteinExistence type="predicted"/>
<gene>
    <name evidence="1" type="ORF">SKAU_G00379690</name>
</gene>
<protein>
    <submittedName>
        <fullName evidence="1">Uncharacterized protein</fullName>
    </submittedName>
</protein>
<dbReference type="AlphaFoldDB" id="A0A9Q1IEK1"/>